<dbReference type="EnsemblProtists" id="HpaT813691">
    <property type="protein sequence ID" value="HpaP813691"/>
    <property type="gene ID" value="HpaG813691"/>
</dbReference>
<keyword evidence="2" id="KW-1185">Reference proteome</keyword>
<evidence type="ECO:0000313" key="2">
    <source>
        <dbReference type="Proteomes" id="UP000011713"/>
    </source>
</evidence>
<dbReference type="EMBL" id="ABWE02002717">
    <property type="status" value="NOT_ANNOTATED_CDS"/>
    <property type="molecule type" value="Genomic_DNA"/>
</dbReference>
<accession>M4C3M3</accession>
<evidence type="ECO:0000313" key="1">
    <source>
        <dbReference type="EnsemblProtists" id="HpaP813691"/>
    </source>
</evidence>
<sequence>MDIEISRPWPRQVIQINNVNGNTKQSCSYTSYTLWHAPVCCILARYEHGPQSRHHLLYDRFILRTLQSRYRL</sequence>
<reference evidence="1" key="2">
    <citation type="submission" date="2015-06" db="UniProtKB">
        <authorList>
            <consortium name="EnsemblProtists"/>
        </authorList>
    </citation>
    <scope>IDENTIFICATION</scope>
    <source>
        <strain evidence="1">Emoy2</strain>
    </source>
</reference>
<dbReference type="HOGENOM" id="CLU_2727636_0_0_1"/>
<protein>
    <submittedName>
        <fullName evidence="1">Uncharacterized protein</fullName>
    </submittedName>
</protein>
<dbReference type="VEuPathDB" id="FungiDB:HpaG813691"/>
<organism evidence="1 2">
    <name type="scientific">Hyaloperonospora arabidopsidis (strain Emoy2)</name>
    <name type="common">Downy mildew agent</name>
    <name type="synonym">Peronospora arabidopsidis</name>
    <dbReference type="NCBI Taxonomy" id="559515"/>
    <lineage>
        <taxon>Eukaryota</taxon>
        <taxon>Sar</taxon>
        <taxon>Stramenopiles</taxon>
        <taxon>Oomycota</taxon>
        <taxon>Peronosporomycetes</taxon>
        <taxon>Peronosporales</taxon>
        <taxon>Peronosporaceae</taxon>
        <taxon>Hyaloperonospora</taxon>
    </lineage>
</organism>
<reference evidence="2" key="1">
    <citation type="journal article" date="2010" name="Science">
        <title>Signatures of adaptation to obligate biotrophy in the Hyaloperonospora arabidopsidis genome.</title>
        <authorList>
            <person name="Baxter L."/>
            <person name="Tripathy S."/>
            <person name="Ishaque N."/>
            <person name="Boot N."/>
            <person name="Cabral A."/>
            <person name="Kemen E."/>
            <person name="Thines M."/>
            <person name="Ah-Fong A."/>
            <person name="Anderson R."/>
            <person name="Badejoko W."/>
            <person name="Bittner-Eddy P."/>
            <person name="Boore J.L."/>
            <person name="Chibucos M.C."/>
            <person name="Coates M."/>
            <person name="Dehal P."/>
            <person name="Delehaunty K."/>
            <person name="Dong S."/>
            <person name="Downton P."/>
            <person name="Dumas B."/>
            <person name="Fabro G."/>
            <person name="Fronick C."/>
            <person name="Fuerstenberg S.I."/>
            <person name="Fulton L."/>
            <person name="Gaulin E."/>
            <person name="Govers F."/>
            <person name="Hughes L."/>
            <person name="Humphray S."/>
            <person name="Jiang R.H."/>
            <person name="Judelson H."/>
            <person name="Kamoun S."/>
            <person name="Kyung K."/>
            <person name="Meijer H."/>
            <person name="Minx P."/>
            <person name="Morris P."/>
            <person name="Nelson J."/>
            <person name="Phuntumart V."/>
            <person name="Qutob D."/>
            <person name="Rehmany A."/>
            <person name="Rougon-Cardoso A."/>
            <person name="Ryden P."/>
            <person name="Torto-Alalibo T."/>
            <person name="Studholme D."/>
            <person name="Wang Y."/>
            <person name="Win J."/>
            <person name="Wood J."/>
            <person name="Clifton S.W."/>
            <person name="Rogers J."/>
            <person name="Van den Ackerveken G."/>
            <person name="Jones J.D."/>
            <person name="McDowell J.M."/>
            <person name="Beynon J."/>
            <person name="Tyler B.M."/>
        </authorList>
    </citation>
    <scope>NUCLEOTIDE SEQUENCE [LARGE SCALE GENOMIC DNA]</scope>
    <source>
        <strain evidence="2">Emoy2</strain>
    </source>
</reference>
<dbReference type="AlphaFoldDB" id="M4C3M3"/>
<dbReference type="Proteomes" id="UP000011713">
    <property type="component" value="Unassembled WGS sequence"/>
</dbReference>
<proteinExistence type="predicted"/>
<name>M4C3M3_HYAAE</name>
<dbReference type="InParanoid" id="M4C3M3"/>